<dbReference type="SUPFAM" id="SSF55729">
    <property type="entry name" value="Acyl-CoA N-acyltransferases (Nat)"/>
    <property type="match status" value="1"/>
</dbReference>
<proteinExistence type="inferred from homology"/>
<reference evidence="5 6" key="1">
    <citation type="submission" date="2020-01" db="EMBL/GenBank/DDBJ databases">
        <title>Genome analysis of Anaerocolumna sp. CBA3638.</title>
        <authorList>
            <person name="Kim J."/>
            <person name="Roh S.W."/>
        </authorList>
    </citation>
    <scope>NUCLEOTIDE SEQUENCE [LARGE SCALE GENOMIC DNA]</scope>
    <source>
        <strain evidence="5 6">CBA3638</strain>
    </source>
</reference>
<feature type="domain" description="N-acetyltransferase" evidence="4">
    <location>
        <begin position="20"/>
        <end position="179"/>
    </location>
</feature>
<evidence type="ECO:0000256" key="3">
    <source>
        <dbReference type="ARBA" id="ARBA00038502"/>
    </source>
</evidence>
<name>A0A6P1TST2_9FIRM</name>
<dbReference type="Proteomes" id="UP000464314">
    <property type="component" value="Chromosome"/>
</dbReference>
<dbReference type="AlphaFoldDB" id="A0A6P1TST2"/>
<comment type="similarity">
    <text evidence="3">Belongs to the acetyltransferase family. RimJ subfamily.</text>
</comment>
<protein>
    <submittedName>
        <fullName evidence="5">GNAT family N-acetyltransferase</fullName>
    </submittedName>
</protein>
<dbReference type="EMBL" id="CP048000">
    <property type="protein sequence ID" value="QHQ63543.1"/>
    <property type="molecule type" value="Genomic_DNA"/>
</dbReference>
<dbReference type="GO" id="GO:0008999">
    <property type="term" value="F:protein-N-terminal-alanine acetyltransferase activity"/>
    <property type="evidence" value="ECO:0007669"/>
    <property type="project" value="TreeGrafter"/>
</dbReference>
<dbReference type="GO" id="GO:0005737">
    <property type="term" value="C:cytoplasm"/>
    <property type="evidence" value="ECO:0007669"/>
    <property type="project" value="TreeGrafter"/>
</dbReference>
<dbReference type="InterPro" id="IPR051531">
    <property type="entry name" value="N-acetyltransferase"/>
</dbReference>
<dbReference type="KEGG" id="anr:Ana3638_24460"/>
<gene>
    <name evidence="5" type="ORF">Ana3638_24460</name>
</gene>
<sequence>MKSNYNEIIRKNTELETNRLLLRKFNIKDKEAVLAYGSDSQTLKYLVWTGITDPNAAERVIMAYYSKPGVYAVALKENDLCIGCIDIRIEPQHEKASFGYVLNRNYWNHGYMTEALTTILNFCFTKLELNRVEATHYMGNEGSGRVMKKNGMRLEGVAIEEVKIKGKFHDVVHYGITKAQWEETAFI</sequence>
<evidence type="ECO:0000256" key="2">
    <source>
        <dbReference type="ARBA" id="ARBA00023315"/>
    </source>
</evidence>
<dbReference type="InterPro" id="IPR000182">
    <property type="entry name" value="GNAT_dom"/>
</dbReference>
<keyword evidence="1 5" id="KW-0808">Transferase</keyword>
<dbReference type="InterPro" id="IPR016181">
    <property type="entry name" value="Acyl_CoA_acyltransferase"/>
</dbReference>
<evidence type="ECO:0000313" key="5">
    <source>
        <dbReference type="EMBL" id="QHQ63543.1"/>
    </source>
</evidence>
<dbReference type="PROSITE" id="PS51186">
    <property type="entry name" value="GNAT"/>
    <property type="match status" value="1"/>
</dbReference>
<keyword evidence="2" id="KW-0012">Acyltransferase</keyword>
<organism evidence="5 6">
    <name type="scientific">Anaerocolumna sedimenticola</name>
    <dbReference type="NCBI Taxonomy" id="2696063"/>
    <lineage>
        <taxon>Bacteria</taxon>
        <taxon>Bacillati</taxon>
        <taxon>Bacillota</taxon>
        <taxon>Clostridia</taxon>
        <taxon>Lachnospirales</taxon>
        <taxon>Lachnospiraceae</taxon>
        <taxon>Anaerocolumna</taxon>
    </lineage>
</organism>
<dbReference type="RefSeq" id="WP_161840354.1">
    <property type="nucleotide sequence ID" value="NZ_CP048000.1"/>
</dbReference>
<evidence type="ECO:0000313" key="6">
    <source>
        <dbReference type="Proteomes" id="UP000464314"/>
    </source>
</evidence>
<evidence type="ECO:0000259" key="4">
    <source>
        <dbReference type="PROSITE" id="PS51186"/>
    </source>
</evidence>
<dbReference type="PANTHER" id="PTHR43792">
    <property type="entry name" value="GNAT FAMILY, PUTATIVE (AFU_ORTHOLOGUE AFUA_3G00765)-RELATED-RELATED"/>
    <property type="match status" value="1"/>
</dbReference>
<keyword evidence="6" id="KW-1185">Reference proteome</keyword>
<dbReference type="Gene3D" id="3.40.630.30">
    <property type="match status" value="1"/>
</dbReference>
<dbReference type="Pfam" id="PF13302">
    <property type="entry name" value="Acetyltransf_3"/>
    <property type="match status" value="1"/>
</dbReference>
<evidence type="ECO:0000256" key="1">
    <source>
        <dbReference type="ARBA" id="ARBA00022679"/>
    </source>
</evidence>
<accession>A0A6P1TST2</accession>
<dbReference type="PANTHER" id="PTHR43792:SF8">
    <property type="entry name" value="[RIBOSOMAL PROTEIN US5]-ALANINE N-ACETYLTRANSFERASE"/>
    <property type="match status" value="1"/>
</dbReference>